<comment type="caution">
    <text evidence="3">The sequence shown here is derived from an EMBL/GenBank/DDBJ whole genome shotgun (WGS) entry which is preliminary data.</text>
</comment>
<proteinExistence type="predicted"/>
<protein>
    <submittedName>
        <fullName evidence="3">Carboxylesterase family protein</fullName>
    </submittedName>
</protein>
<dbReference type="SUPFAM" id="SSF53474">
    <property type="entry name" value="alpha/beta-Hydrolases"/>
    <property type="match status" value="1"/>
</dbReference>
<dbReference type="OrthoDB" id="9775851at2"/>
<dbReference type="EMBL" id="WTYW01000003">
    <property type="protein sequence ID" value="MXO86504.1"/>
    <property type="molecule type" value="Genomic_DNA"/>
</dbReference>
<evidence type="ECO:0000256" key="1">
    <source>
        <dbReference type="ARBA" id="ARBA00022801"/>
    </source>
</evidence>
<dbReference type="PANTHER" id="PTHR43918">
    <property type="entry name" value="ACETYLCHOLINESTERASE"/>
    <property type="match status" value="1"/>
</dbReference>
<dbReference type="Pfam" id="PF00135">
    <property type="entry name" value="COesterase"/>
    <property type="match status" value="1"/>
</dbReference>
<organism evidence="3 4">
    <name type="scientific">Parapontixanthobacter aurantiacus</name>
    <dbReference type="NCBI Taxonomy" id="1463599"/>
    <lineage>
        <taxon>Bacteria</taxon>
        <taxon>Pseudomonadati</taxon>
        <taxon>Pseudomonadota</taxon>
        <taxon>Alphaproteobacteria</taxon>
        <taxon>Sphingomonadales</taxon>
        <taxon>Erythrobacteraceae</taxon>
        <taxon>Parapontixanthobacter</taxon>
    </lineage>
</organism>
<evidence type="ECO:0000313" key="4">
    <source>
        <dbReference type="Proteomes" id="UP000433104"/>
    </source>
</evidence>
<evidence type="ECO:0000259" key="2">
    <source>
        <dbReference type="Pfam" id="PF00135"/>
    </source>
</evidence>
<accession>A0A844ZG29</accession>
<gene>
    <name evidence="3" type="ORF">GRI38_10755</name>
</gene>
<keyword evidence="1" id="KW-0378">Hydrolase</keyword>
<feature type="domain" description="Carboxylesterase type B" evidence="2">
    <location>
        <begin position="2"/>
        <end position="97"/>
    </location>
</feature>
<sequence>MPAFLYLFDHSYPAADKLGLPAFHGAELPYMFGTIEQTARNWPRIPRNRDERAFSDAMVDYWASFAHSGQPISAGNPAWPEYSNEQSWMVFGDTPQVVEDVLSYRYDLVEHVVCRRRAAGNQQWNWNVGLGAPVLPQRESDCQ</sequence>
<dbReference type="InterPro" id="IPR050654">
    <property type="entry name" value="AChE-related_enzymes"/>
</dbReference>
<keyword evidence="4" id="KW-1185">Reference proteome</keyword>
<evidence type="ECO:0000313" key="3">
    <source>
        <dbReference type="EMBL" id="MXO86504.1"/>
    </source>
</evidence>
<dbReference type="Proteomes" id="UP000433104">
    <property type="component" value="Unassembled WGS sequence"/>
</dbReference>
<reference evidence="3 4" key="1">
    <citation type="submission" date="2019-12" db="EMBL/GenBank/DDBJ databases">
        <title>Genomic-based taxomic classification of the family Erythrobacteraceae.</title>
        <authorList>
            <person name="Xu L."/>
        </authorList>
    </citation>
    <scope>NUCLEOTIDE SEQUENCE [LARGE SCALE GENOMIC DNA]</scope>
    <source>
        <strain evidence="3 4">MCCC 1A09962</strain>
    </source>
</reference>
<dbReference type="GO" id="GO:0052689">
    <property type="term" value="F:carboxylic ester hydrolase activity"/>
    <property type="evidence" value="ECO:0007669"/>
    <property type="project" value="TreeGrafter"/>
</dbReference>
<dbReference type="RefSeq" id="WP_160683590.1">
    <property type="nucleotide sequence ID" value="NZ_WTYW01000003.1"/>
</dbReference>
<name>A0A844ZG29_9SPHN</name>
<dbReference type="PANTHER" id="PTHR43918:SF4">
    <property type="entry name" value="CARBOXYLIC ESTER HYDROLASE"/>
    <property type="match status" value="1"/>
</dbReference>
<dbReference type="Gene3D" id="3.40.50.1820">
    <property type="entry name" value="alpha/beta hydrolase"/>
    <property type="match status" value="1"/>
</dbReference>
<dbReference type="InterPro" id="IPR002018">
    <property type="entry name" value="CarbesteraseB"/>
</dbReference>
<dbReference type="AlphaFoldDB" id="A0A844ZG29"/>
<dbReference type="InterPro" id="IPR029058">
    <property type="entry name" value="AB_hydrolase_fold"/>
</dbReference>